<evidence type="ECO:0000259" key="2">
    <source>
        <dbReference type="Pfam" id="PF13439"/>
    </source>
</evidence>
<name>A0A4Y8WMQ9_9PORP</name>
<dbReference type="EMBL" id="SPNC01000146">
    <property type="protein sequence ID" value="TFH94293.1"/>
    <property type="molecule type" value="Genomic_DNA"/>
</dbReference>
<dbReference type="GO" id="GO:0016757">
    <property type="term" value="F:glycosyltransferase activity"/>
    <property type="evidence" value="ECO:0007669"/>
    <property type="project" value="InterPro"/>
</dbReference>
<dbReference type="Proteomes" id="UP000297225">
    <property type="component" value="Unassembled WGS sequence"/>
</dbReference>
<dbReference type="Pfam" id="PF13439">
    <property type="entry name" value="Glyco_transf_4"/>
    <property type="match status" value="1"/>
</dbReference>
<evidence type="ECO:0000313" key="4">
    <source>
        <dbReference type="Proteomes" id="UP000297225"/>
    </source>
</evidence>
<sequence length="375" mass="42701">MNKLTVFAMSMAAGGAEKVISLLLKQLIQDYDVTLFLFYDSSHYSIPNEVKVISLYKDGENGLLRRLLSIPKGIINYARFLRRTKQDVSMSFLYRPNIVSGILTPFFKHTKFIISERNYPSIEYAREGIRGSIGRLILRLTYNRANILFSNSEYINLDLKENFRLSLPMKVIYNPIEIPEEYHAASPTDCSRIVTVGRFVSVKNHNLLFNALAFLPNHTLTIWGDGDLREKYEKTIMTLDISSQVLLPGKTNSVLERIKGDHIFVLSSNSEGFPNVLLEAMSVGLPVISSNCLSGPLELLNDNERVEIAQGCFVEAKYGILINVDDKEGLVKAISYLSDHYEKRRLFAERARARSQEYSLPNIYNQLKALIERDK</sequence>
<dbReference type="InterPro" id="IPR028098">
    <property type="entry name" value="Glyco_trans_4-like_N"/>
</dbReference>
<dbReference type="RefSeq" id="WP_134849103.1">
    <property type="nucleotide sequence ID" value="NZ_CP197400.1"/>
</dbReference>
<gene>
    <name evidence="3" type="ORF">E4P47_08125</name>
</gene>
<dbReference type="AlphaFoldDB" id="A0A4Y8WMQ9"/>
<dbReference type="PANTHER" id="PTHR12526">
    <property type="entry name" value="GLYCOSYLTRANSFERASE"/>
    <property type="match status" value="1"/>
</dbReference>
<reference evidence="3 4" key="1">
    <citation type="submission" date="2019-03" db="EMBL/GenBank/DDBJ databases">
        <title>Porphyromonas levii Isolated from the Uterus of Dairy Cows.</title>
        <authorList>
            <person name="Francis A.M."/>
        </authorList>
    </citation>
    <scope>NUCLEOTIDE SEQUENCE [LARGE SCALE GENOMIC DNA]</scope>
    <source>
        <strain evidence="3 4">AF5678</strain>
    </source>
</reference>
<dbReference type="OrthoDB" id="9811239at2"/>
<dbReference type="PANTHER" id="PTHR12526:SF630">
    <property type="entry name" value="GLYCOSYLTRANSFERASE"/>
    <property type="match status" value="1"/>
</dbReference>
<comment type="caution">
    <text evidence="3">The sequence shown here is derived from an EMBL/GenBank/DDBJ whole genome shotgun (WGS) entry which is preliminary data.</text>
</comment>
<accession>A0A4Y8WMQ9</accession>
<evidence type="ECO:0000313" key="3">
    <source>
        <dbReference type="EMBL" id="TFH94293.1"/>
    </source>
</evidence>
<dbReference type="SUPFAM" id="SSF53756">
    <property type="entry name" value="UDP-Glycosyltransferase/glycogen phosphorylase"/>
    <property type="match status" value="1"/>
</dbReference>
<keyword evidence="4" id="KW-1185">Reference proteome</keyword>
<keyword evidence="3" id="KW-0808">Transferase</keyword>
<proteinExistence type="predicted"/>
<feature type="domain" description="Glycosyltransferase subfamily 4-like N-terminal" evidence="2">
    <location>
        <begin position="14"/>
        <end position="177"/>
    </location>
</feature>
<protein>
    <submittedName>
        <fullName evidence="3">Glycosyltransferase</fullName>
    </submittedName>
</protein>
<feature type="domain" description="Glycosyl transferase family 1" evidence="1">
    <location>
        <begin position="190"/>
        <end position="353"/>
    </location>
</feature>
<dbReference type="Gene3D" id="3.40.50.2000">
    <property type="entry name" value="Glycogen Phosphorylase B"/>
    <property type="match status" value="2"/>
</dbReference>
<dbReference type="Pfam" id="PF00534">
    <property type="entry name" value="Glycos_transf_1"/>
    <property type="match status" value="1"/>
</dbReference>
<dbReference type="InterPro" id="IPR001296">
    <property type="entry name" value="Glyco_trans_1"/>
</dbReference>
<evidence type="ECO:0000259" key="1">
    <source>
        <dbReference type="Pfam" id="PF00534"/>
    </source>
</evidence>
<organism evidence="3 4">
    <name type="scientific">Porphyromonas levii</name>
    <dbReference type="NCBI Taxonomy" id="28114"/>
    <lineage>
        <taxon>Bacteria</taxon>
        <taxon>Pseudomonadati</taxon>
        <taxon>Bacteroidota</taxon>
        <taxon>Bacteroidia</taxon>
        <taxon>Bacteroidales</taxon>
        <taxon>Porphyromonadaceae</taxon>
        <taxon>Porphyromonas</taxon>
    </lineage>
</organism>